<sequence length="345" mass="33865">MTFNRVGDRNNAQRRLDFGTSALAAINGDTSATATQSLFLFNCQVNLGACLFGGPPDKQRLAPYVLGYIAVQTNTLTYLDAAPQPEEMLDTLTGTVRAISQGSGAFGGGDGEPGGTVRLTNTAAVGSTGDYSAGLLAKSVGGTGVWSINVGLFTIPIYTNGGAAGPVTVDNRAAITTGGVSSPAIAALSIGGLGVQGGRGGDVSVTTTGNLTTAGSGAHGVLAESIGGRSINDSPNVTGGVAGRILVTVKAAIVTTGAKAYGVLARSLGGEGSRATAPPASMTAPTPAAAAAIPARCASTSPRAAPSQPRARGRMRWPDSASAARAARAAAATTPMPGPPAATAA</sequence>
<reference evidence="2" key="1">
    <citation type="submission" date="2021-01" db="EMBL/GenBank/DDBJ databases">
        <title>Genome sequence of Phenylobacterium sp. 20VBR1 isolated from a valley glaceir, Ny-Alesund, Svalbard.</title>
        <authorList>
            <person name="Thomas F.A."/>
            <person name="Krishnan K.P."/>
            <person name="Sinha R.K."/>
        </authorList>
    </citation>
    <scope>NUCLEOTIDE SEQUENCE</scope>
    <source>
        <strain evidence="2">20VBR1</strain>
    </source>
</reference>
<evidence type="ECO:0000256" key="1">
    <source>
        <dbReference type="SAM" id="MobiDB-lite"/>
    </source>
</evidence>
<gene>
    <name evidence="2" type="ORF">JKL49_25180</name>
</gene>
<organism evidence="2">
    <name type="scientific">Phenylobacterium glaciei</name>
    <dbReference type="NCBI Taxonomy" id="2803784"/>
    <lineage>
        <taxon>Bacteria</taxon>
        <taxon>Pseudomonadati</taxon>
        <taxon>Pseudomonadota</taxon>
        <taxon>Alphaproteobacteria</taxon>
        <taxon>Caulobacterales</taxon>
        <taxon>Caulobacteraceae</taxon>
        <taxon>Phenylobacterium</taxon>
    </lineage>
</organism>
<dbReference type="EMBL" id="CP068570">
    <property type="protein sequence ID" value="QQZ49949.1"/>
    <property type="molecule type" value="Genomic_DNA"/>
</dbReference>
<evidence type="ECO:0000313" key="2">
    <source>
        <dbReference type="EMBL" id="QQZ49949.1"/>
    </source>
</evidence>
<accession>A0A974P3Y4</accession>
<feature type="compositionally biased region" description="Pro residues" evidence="1">
    <location>
        <begin position="336"/>
        <end position="345"/>
    </location>
</feature>
<name>A0A974P3Y4_9CAUL</name>
<protein>
    <submittedName>
        <fullName evidence="2">Uncharacterized protein</fullName>
    </submittedName>
</protein>
<feature type="compositionally biased region" description="Low complexity" evidence="1">
    <location>
        <begin position="320"/>
        <end position="335"/>
    </location>
</feature>
<feature type="region of interest" description="Disordered" evidence="1">
    <location>
        <begin position="297"/>
        <end position="345"/>
    </location>
</feature>
<dbReference type="AlphaFoldDB" id="A0A974P3Y4"/>
<proteinExistence type="predicted"/>